<keyword evidence="6" id="KW-0067">ATP-binding</keyword>
<sequence>MVKPLIPEDASLNPELYGLRRSHRERRGPAIVESDISDEEDISDKPSRKKKSAYNDEDGFEDGFDEEDDEDEDDDEDDEFLVSTKKRKSNGKTSKSTKKRSNTPSMAEIRFSSRNSKQVNYTVDYDDDDADLLESEPEFDHDEEDDEANGDYYYYQQAAEAEDERGIDQVMDHKINEDNAELTNEPKLDYLFKIKWSDASHLHNTWESWSNLKDFKGFRKLDNYIKQFIIMDQEIRNDPLTTKEDIEAMDIDLERRRDEQDEYTQVERIVDSERVEIDGESQLQYYCKWKRLYYDECSWENAEEIAKIAPEQVTKYQQRLKSKILPNLSANYPLNQRPRFEKLVKQPLFIKNGELRDFQLTGLNWMAFLWSRNENGILADEMGLGKTVQTVSFLSWLIYARRQNGPHLVVVPLSTIPAWQETFEKWSPDVNCIYYLGNTESRRNLRNYEFYQGNNKPKFNILLTTYEYILKDRNELGAIKWQFLAVDEAHRLKNAESSLYESLKLFKVTNRLLITGTPLQNNIKELAALCNFLMPGKFNIEQEIDFEFPDDQQEQYIKDLQKKIQPFILRRLKKDVEKSLPSKTERILRVELSDLQTDYYKNIITKNYSALNAGNKGSQISLLNVMSELKKASNHPYLFDGAEERALAKANSNTRDNVLRGIIMSSGKMVLLEQLLTRLKKEGHRVLIFSQMVRMLDILGDYLSIKGYQFQRLDGGIPSSQRRISIDHFNAPESKDFVFLLSTRAGGLGINLMTADTVIIFDSDWNPQADLQAMARAHRIGQKNHVSVYRFVSKDTVEEEILERARKKMILEYAIISLGITDPSSKRSKTEPSANELTQILKFGAGNMFRENDNQKKLEDLNLDEVLNHAEDHVTTPDLGESNLGSEEFLKQFEVTDYKADIEWDDIIPQEELSKLKEDEKKKADDEFLQEQISMYSRRKAAVRRLQDGSENVSEDDVADSDNQRKARKRNDENYQLSEKEIRGIYRSILKLGDLTGKWEQLVEDGSISNKNPVLIKHAYNEIINISKQLVKEEEARRTKVLAELERKAMELKDKNVVTVDGSSPMALWVAKKKEKRAVLFEYQGVKNINAELVLARPQDMKLLESLIPKENPTNFEIPKPPKQVSSWNCEWSTKDDSMLLVGVYKFGYGSWVQIRDDPVLGLQNKLFLESANSKESKDDKSSKRVPGAVHLGRRVDYLFTLLKEGDEIPNGNASNNTTTKKKVRRVKNETPTPAVKKKPSKSQSPEVNKKPKHKKLLPKDSPASSSANSPKDPNGHAHPHVKEEPHIENDLEYGSMDEAECKNTLKPVSKSLMRLHKGNKGFEKAEWANILRKELLTIGDFIDQTTGSKDAKDDNLDKLKKHLWSYASLYWPAKVPSKKINDMYNRVKVQVRAPKKPKNS</sequence>
<dbReference type="GO" id="GO:0005634">
    <property type="term" value="C:nucleus"/>
    <property type="evidence" value="ECO:0007669"/>
    <property type="project" value="UniProtKB-SubCell"/>
</dbReference>
<evidence type="ECO:0000256" key="10">
    <source>
        <dbReference type="ARBA" id="ARBA00023242"/>
    </source>
</evidence>
<dbReference type="SUPFAM" id="SSF54160">
    <property type="entry name" value="Chromo domain-like"/>
    <property type="match status" value="2"/>
</dbReference>
<dbReference type="InterPro" id="IPR056302">
    <property type="entry name" value="CHD1-2/Hrp3_HTH"/>
</dbReference>
<dbReference type="Pfam" id="PF13907">
    <property type="entry name" value="CHD1-like_C"/>
    <property type="match status" value="1"/>
</dbReference>
<dbReference type="EMBL" id="LMYN01000042">
    <property type="protein sequence ID" value="KSA01799.1"/>
    <property type="molecule type" value="Genomic_DNA"/>
</dbReference>
<dbReference type="InterPro" id="IPR023779">
    <property type="entry name" value="Chromodomain_CS"/>
</dbReference>
<evidence type="ECO:0000256" key="1">
    <source>
        <dbReference type="ARBA" id="ARBA00004123"/>
    </source>
</evidence>
<feature type="domain" description="Chromo" evidence="12">
    <location>
        <begin position="165"/>
        <end position="236"/>
    </location>
</feature>
<evidence type="ECO:0000259" key="14">
    <source>
        <dbReference type="PROSITE" id="PS51194"/>
    </source>
</evidence>
<dbReference type="GO" id="GO:0140658">
    <property type="term" value="F:ATP-dependent chromatin remodeler activity"/>
    <property type="evidence" value="ECO:0007669"/>
    <property type="project" value="TreeGrafter"/>
</dbReference>
<dbReference type="PANTHER" id="PTHR45623:SF14">
    <property type="entry name" value="CHROMODOMAIN-HELICASE-DNA-BINDING PROTEIN 1"/>
    <property type="match status" value="1"/>
</dbReference>
<dbReference type="InterPro" id="IPR027417">
    <property type="entry name" value="P-loop_NTPase"/>
</dbReference>
<accession>A0A0V1PZX7</accession>
<dbReference type="Gene3D" id="3.40.50.10810">
    <property type="entry name" value="Tandem AAA-ATPase domain"/>
    <property type="match status" value="1"/>
</dbReference>
<evidence type="ECO:0000256" key="3">
    <source>
        <dbReference type="ARBA" id="ARBA00022737"/>
    </source>
</evidence>
<evidence type="ECO:0000256" key="4">
    <source>
        <dbReference type="ARBA" id="ARBA00022741"/>
    </source>
</evidence>
<evidence type="ECO:0000256" key="5">
    <source>
        <dbReference type="ARBA" id="ARBA00022801"/>
    </source>
</evidence>
<evidence type="ECO:0000256" key="8">
    <source>
        <dbReference type="ARBA" id="ARBA00023125"/>
    </source>
</evidence>
<dbReference type="FunFam" id="3.40.50.10810:FF:000007">
    <property type="entry name" value="Chromodomain-helicase-DNA-binding protein 2 isoform 1"/>
    <property type="match status" value="1"/>
</dbReference>
<evidence type="ECO:0000256" key="7">
    <source>
        <dbReference type="ARBA" id="ARBA00023015"/>
    </source>
</evidence>
<dbReference type="SMART" id="SM01176">
    <property type="entry name" value="DUF4208"/>
    <property type="match status" value="1"/>
</dbReference>
<keyword evidence="8" id="KW-0238">DNA-binding</keyword>
<feature type="region of interest" description="Disordered" evidence="11">
    <location>
        <begin position="1"/>
        <end position="124"/>
    </location>
</feature>
<dbReference type="Gene3D" id="3.40.50.300">
    <property type="entry name" value="P-loop containing nucleotide triphosphate hydrolases"/>
    <property type="match status" value="1"/>
</dbReference>
<dbReference type="InterPro" id="IPR041150">
    <property type="entry name" value="Cdh1_DBD"/>
</dbReference>
<dbReference type="InterPro" id="IPR000953">
    <property type="entry name" value="Chromo/chromo_shadow_dom"/>
</dbReference>
<dbReference type="Proteomes" id="UP000054251">
    <property type="component" value="Unassembled WGS sequence"/>
</dbReference>
<feature type="domain" description="Helicase C-terminal" evidence="14">
    <location>
        <begin position="671"/>
        <end position="838"/>
    </location>
</feature>
<dbReference type="InterPro" id="IPR025260">
    <property type="entry name" value="CHD1-like_C"/>
</dbReference>
<feature type="compositionally biased region" description="Basic residues" evidence="11">
    <location>
        <begin position="84"/>
        <end position="101"/>
    </location>
</feature>
<dbReference type="GO" id="GO:0016887">
    <property type="term" value="F:ATP hydrolysis activity"/>
    <property type="evidence" value="ECO:0007669"/>
    <property type="project" value="TreeGrafter"/>
</dbReference>
<evidence type="ECO:0000256" key="2">
    <source>
        <dbReference type="ARBA" id="ARBA00007025"/>
    </source>
</evidence>
<feature type="compositionally biased region" description="Basic and acidic residues" evidence="11">
    <location>
        <begin position="962"/>
        <end position="973"/>
    </location>
</feature>
<dbReference type="InterPro" id="IPR016197">
    <property type="entry name" value="Chromo-like_dom_sf"/>
</dbReference>
<dbReference type="GO" id="GO:0003677">
    <property type="term" value="F:DNA binding"/>
    <property type="evidence" value="ECO:0007669"/>
    <property type="project" value="UniProtKB-KW"/>
</dbReference>
<dbReference type="GO" id="GO:0042393">
    <property type="term" value="F:histone binding"/>
    <property type="evidence" value="ECO:0007669"/>
    <property type="project" value="TreeGrafter"/>
</dbReference>
<dbReference type="InterPro" id="IPR000330">
    <property type="entry name" value="SNF2_N"/>
</dbReference>
<comment type="similarity">
    <text evidence="2">Belongs to the SNF2/RAD54 helicase family.</text>
</comment>
<dbReference type="SMART" id="SM00490">
    <property type="entry name" value="HELICc"/>
    <property type="match status" value="1"/>
</dbReference>
<dbReference type="GO" id="GO:0003682">
    <property type="term" value="F:chromatin binding"/>
    <property type="evidence" value="ECO:0007669"/>
    <property type="project" value="TreeGrafter"/>
</dbReference>
<dbReference type="InterPro" id="IPR049730">
    <property type="entry name" value="SNF2/RAD54-like_C"/>
</dbReference>
<dbReference type="SMART" id="SM00487">
    <property type="entry name" value="DEXDc"/>
    <property type="match status" value="1"/>
</dbReference>
<dbReference type="InterPro" id="IPR001650">
    <property type="entry name" value="Helicase_C-like"/>
</dbReference>
<dbReference type="RefSeq" id="XP_015467901.1">
    <property type="nucleotide sequence ID" value="XM_015611237.1"/>
</dbReference>
<dbReference type="CDD" id="cd18793">
    <property type="entry name" value="SF2_C_SNF"/>
    <property type="match status" value="1"/>
</dbReference>
<protein>
    <recommendedName>
        <fullName evidence="17">Chromo domain-containing protein 1</fullName>
    </recommendedName>
</protein>
<evidence type="ECO:0000313" key="15">
    <source>
        <dbReference type="EMBL" id="KSA01799.1"/>
    </source>
</evidence>
<dbReference type="InterPro" id="IPR014001">
    <property type="entry name" value="Helicase_ATP-bd"/>
</dbReference>
<keyword evidence="4" id="KW-0547">Nucleotide-binding</keyword>
<feature type="compositionally biased region" description="Polar residues" evidence="11">
    <location>
        <begin position="112"/>
        <end position="121"/>
    </location>
</feature>
<proteinExistence type="inferred from homology"/>
<dbReference type="GO" id="GO:0000123">
    <property type="term" value="C:histone acetyltransferase complex"/>
    <property type="evidence" value="ECO:0007669"/>
    <property type="project" value="UniProtKB-ARBA"/>
</dbReference>
<keyword evidence="9" id="KW-0804">Transcription</keyword>
<dbReference type="GO" id="GO:0034728">
    <property type="term" value="P:nucleosome organization"/>
    <property type="evidence" value="ECO:0007669"/>
    <property type="project" value="TreeGrafter"/>
</dbReference>
<evidence type="ECO:0000256" key="6">
    <source>
        <dbReference type="ARBA" id="ARBA00022840"/>
    </source>
</evidence>
<feature type="region of interest" description="Disordered" evidence="11">
    <location>
        <begin position="1207"/>
        <end position="1287"/>
    </location>
</feature>
<dbReference type="Gene3D" id="1.10.10.60">
    <property type="entry name" value="Homeodomain-like"/>
    <property type="match status" value="1"/>
</dbReference>
<reference evidence="15 16" key="1">
    <citation type="submission" date="2015-11" db="EMBL/GenBank/DDBJ databases">
        <title>The genome of Debaryomyces fabryi.</title>
        <authorList>
            <person name="Tafer H."/>
            <person name="Lopandic K."/>
        </authorList>
    </citation>
    <scope>NUCLEOTIDE SEQUENCE [LARGE SCALE GENOMIC DNA]</scope>
    <source>
        <strain evidence="15 16">CBS 789</strain>
    </source>
</reference>
<keyword evidence="10" id="KW-0539">Nucleus</keyword>
<gene>
    <name evidence="15" type="ORF">AC631_02407</name>
</gene>
<comment type="subcellular location">
    <subcellularLocation>
        <location evidence="1">Nucleus</location>
    </subcellularLocation>
</comment>
<dbReference type="FunFam" id="3.40.50.300:FF:000130">
    <property type="entry name" value="Chromodomain-helicase-DNA-binding protein 2 isoform 1"/>
    <property type="match status" value="1"/>
</dbReference>
<keyword evidence="3" id="KW-0677">Repeat</keyword>
<evidence type="ECO:0000259" key="12">
    <source>
        <dbReference type="PROSITE" id="PS50013"/>
    </source>
</evidence>
<evidence type="ECO:0000313" key="16">
    <source>
        <dbReference type="Proteomes" id="UP000054251"/>
    </source>
</evidence>
<keyword evidence="7" id="KW-0805">Transcription regulation</keyword>
<dbReference type="InterPro" id="IPR038718">
    <property type="entry name" value="SNF2-like_sf"/>
</dbReference>
<feature type="compositionally biased region" description="Acidic residues" evidence="11">
    <location>
        <begin position="55"/>
        <end position="80"/>
    </location>
</feature>
<dbReference type="InterPro" id="IPR023780">
    <property type="entry name" value="Chromo_domain"/>
</dbReference>
<dbReference type="PROSITE" id="PS51194">
    <property type="entry name" value="HELICASE_CTER"/>
    <property type="match status" value="1"/>
</dbReference>
<dbReference type="Pfam" id="PF00271">
    <property type="entry name" value="Helicase_C"/>
    <property type="match status" value="1"/>
</dbReference>
<name>A0A0V1PZX7_9ASCO</name>
<dbReference type="Pfam" id="PF00385">
    <property type="entry name" value="Chromo"/>
    <property type="match status" value="2"/>
</dbReference>
<comment type="caution">
    <text evidence="15">The sequence shown here is derived from an EMBL/GenBank/DDBJ whole genome shotgun (WGS) entry which is preliminary data.</text>
</comment>
<dbReference type="Pfam" id="PF23588">
    <property type="entry name" value="HTH_CHD1_Hrp3"/>
    <property type="match status" value="1"/>
</dbReference>
<dbReference type="GO" id="GO:0005524">
    <property type="term" value="F:ATP binding"/>
    <property type="evidence" value="ECO:0007669"/>
    <property type="project" value="UniProtKB-KW"/>
</dbReference>
<dbReference type="PANTHER" id="PTHR45623">
    <property type="entry name" value="CHROMODOMAIN-HELICASE-DNA-BINDING PROTEIN 3-RELATED-RELATED"/>
    <property type="match status" value="1"/>
</dbReference>
<evidence type="ECO:0000259" key="13">
    <source>
        <dbReference type="PROSITE" id="PS51192"/>
    </source>
</evidence>
<dbReference type="PROSITE" id="PS50013">
    <property type="entry name" value="CHROMO_2"/>
    <property type="match status" value="2"/>
</dbReference>
<dbReference type="PROSITE" id="PS00598">
    <property type="entry name" value="CHROMO_1"/>
    <property type="match status" value="1"/>
</dbReference>
<feature type="region of interest" description="Disordered" evidence="11">
    <location>
        <begin position="940"/>
        <end position="973"/>
    </location>
</feature>
<organism evidence="15 16">
    <name type="scientific">Debaryomyces fabryi</name>
    <dbReference type="NCBI Taxonomy" id="58627"/>
    <lineage>
        <taxon>Eukaryota</taxon>
        <taxon>Fungi</taxon>
        <taxon>Dikarya</taxon>
        <taxon>Ascomycota</taxon>
        <taxon>Saccharomycotina</taxon>
        <taxon>Pichiomycetes</taxon>
        <taxon>Debaryomycetaceae</taxon>
        <taxon>Debaryomyces</taxon>
    </lineage>
</organism>
<dbReference type="Gene3D" id="6.10.140.1440">
    <property type="match status" value="1"/>
</dbReference>
<feature type="domain" description="Helicase ATP-binding" evidence="13">
    <location>
        <begin position="367"/>
        <end position="536"/>
    </location>
</feature>
<keyword evidence="16" id="KW-1185">Reference proteome</keyword>
<dbReference type="SMART" id="SM00298">
    <property type="entry name" value="CHROMO"/>
    <property type="match status" value="2"/>
</dbReference>
<dbReference type="OrthoDB" id="5857104at2759"/>
<dbReference type="SUPFAM" id="SSF52540">
    <property type="entry name" value="P-loop containing nucleoside triphosphate hydrolases"/>
    <property type="match status" value="2"/>
</dbReference>
<dbReference type="Pfam" id="PF18196">
    <property type="entry name" value="Cdh1_DBD_1"/>
    <property type="match status" value="1"/>
</dbReference>
<feature type="compositionally biased region" description="Polar residues" evidence="11">
    <location>
        <begin position="1263"/>
        <end position="1272"/>
    </location>
</feature>
<dbReference type="GeneID" id="26839416"/>
<evidence type="ECO:0000256" key="9">
    <source>
        <dbReference type="ARBA" id="ARBA00023163"/>
    </source>
</evidence>
<evidence type="ECO:0008006" key="17">
    <source>
        <dbReference type="Google" id="ProtNLM"/>
    </source>
</evidence>
<dbReference type="PROSITE" id="PS51192">
    <property type="entry name" value="HELICASE_ATP_BIND_1"/>
    <property type="match status" value="1"/>
</dbReference>
<feature type="domain" description="Chromo" evidence="12">
    <location>
        <begin position="264"/>
        <end position="328"/>
    </location>
</feature>
<keyword evidence="5" id="KW-0378">Hydrolase</keyword>
<dbReference type="Gene3D" id="2.40.50.40">
    <property type="match status" value="2"/>
</dbReference>
<dbReference type="Pfam" id="PF00176">
    <property type="entry name" value="SNF2-rel_dom"/>
    <property type="match status" value="1"/>
</dbReference>
<evidence type="ECO:0000256" key="11">
    <source>
        <dbReference type="SAM" id="MobiDB-lite"/>
    </source>
</evidence>